<evidence type="ECO:0000313" key="3">
    <source>
        <dbReference type="EMBL" id="CAF4947477.1"/>
    </source>
</evidence>
<name>A0A821XQ89_9NEOP</name>
<evidence type="ECO:0000313" key="4">
    <source>
        <dbReference type="Proteomes" id="UP000663880"/>
    </source>
</evidence>
<evidence type="ECO:0000256" key="1">
    <source>
        <dbReference type="SAM" id="Coils"/>
    </source>
</evidence>
<sequence>MNTPTLSPMHEPSRKLLEEIKTLSSRMTAFEELVSEIMLVRDEFSGLKSSVVEASTIVKDFGLRLQNIEDRLLDVEKTKELINNLQSRVDVLECEKDAAEQWNIMNNVELKGVPQTANENLLDLIISIGSKVNYAVTKQQLNFIARTPSRDSNHPKPIVACINSRYVKENFVAAVRLFYRDSSLSANLLGLKGSAKIFANDHLTSRNKILLNKTKHLAKEMDWRYVWVKHCKIQVRRGDSSPVLTIKPDKDLLKITKGGM</sequence>
<protein>
    <recommendedName>
        <fullName evidence="2">FP protein C-terminal domain-containing protein</fullName>
    </recommendedName>
</protein>
<keyword evidence="4" id="KW-1185">Reference proteome</keyword>
<keyword evidence="1" id="KW-0175">Coiled coil</keyword>
<dbReference type="Pfam" id="PF25298">
    <property type="entry name" value="Baculo_FP_2nd"/>
    <property type="match status" value="1"/>
</dbReference>
<accession>A0A821XQ89</accession>
<proteinExistence type="predicted"/>
<feature type="coiled-coil region" evidence="1">
    <location>
        <begin position="65"/>
        <end position="102"/>
    </location>
</feature>
<feature type="domain" description="FP protein C-terminal" evidence="2">
    <location>
        <begin position="204"/>
        <end position="256"/>
    </location>
</feature>
<reference evidence="3" key="1">
    <citation type="submission" date="2021-02" db="EMBL/GenBank/DDBJ databases">
        <authorList>
            <person name="Steward A R."/>
        </authorList>
    </citation>
    <scope>NUCLEOTIDE SEQUENCE</scope>
</reference>
<dbReference type="EMBL" id="CAJOBZ010000070">
    <property type="protein sequence ID" value="CAF4947477.1"/>
    <property type="molecule type" value="Genomic_DNA"/>
</dbReference>
<dbReference type="Proteomes" id="UP000663880">
    <property type="component" value="Unassembled WGS sequence"/>
</dbReference>
<dbReference type="AlphaFoldDB" id="A0A821XQ89"/>
<gene>
    <name evidence="3" type="ORF">PMACD_LOCUS15329</name>
</gene>
<organism evidence="3 4">
    <name type="scientific">Pieris macdunnoughi</name>
    <dbReference type="NCBI Taxonomy" id="345717"/>
    <lineage>
        <taxon>Eukaryota</taxon>
        <taxon>Metazoa</taxon>
        <taxon>Ecdysozoa</taxon>
        <taxon>Arthropoda</taxon>
        <taxon>Hexapoda</taxon>
        <taxon>Insecta</taxon>
        <taxon>Pterygota</taxon>
        <taxon>Neoptera</taxon>
        <taxon>Endopterygota</taxon>
        <taxon>Lepidoptera</taxon>
        <taxon>Glossata</taxon>
        <taxon>Ditrysia</taxon>
        <taxon>Papilionoidea</taxon>
        <taxon>Pieridae</taxon>
        <taxon>Pierinae</taxon>
        <taxon>Pieris</taxon>
    </lineage>
</organism>
<evidence type="ECO:0000259" key="2">
    <source>
        <dbReference type="Pfam" id="PF25298"/>
    </source>
</evidence>
<dbReference type="OrthoDB" id="5989141at2759"/>
<comment type="caution">
    <text evidence="3">The sequence shown here is derived from an EMBL/GenBank/DDBJ whole genome shotgun (WGS) entry which is preliminary data.</text>
</comment>
<dbReference type="InterPro" id="IPR057251">
    <property type="entry name" value="FP_C"/>
</dbReference>